<organism evidence="3 4">
    <name type="scientific">Roridomyces roridus</name>
    <dbReference type="NCBI Taxonomy" id="1738132"/>
    <lineage>
        <taxon>Eukaryota</taxon>
        <taxon>Fungi</taxon>
        <taxon>Dikarya</taxon>
        <taxon>Basidiomycota</taxon>
        <taxon>Agaricomycotina</taxon>
        <taxon>Agaricomycetes</taxon>
        <taxon>Agaricomycetidae</taxon>
        <taxon>Agaricales</taxon>
        <taxon>Marasmiineae</taxon>
        <taxon>Mycenaceae</taxon>
        <taxon>Roridomyces</taxon>
    </lineage>
</organism>
<feature type="signal peptide" evidence="1">
    <location>
        <begin position="1"/>
        <end position="18"/>
    </location>
</feature>
<evidence type="ECO:0000313" key="4">
    <source>
        <dbReference type="Proteomes" id="UP001221142"/>
    </source>
</evidence>
<protein>
    <recommendedName>
        <fullName evidence="2">Epoxide hydrolase N-terminal domain-containing protein</fullName>
    </recommendedName>
</protein>
<proteinExistence type="predicted"/>
<reference evidence="3" key="1">
    <citation type="submission" date="2023-03" db="EMBL/GenBank/DDBJ databases">
        <title>Massive genome expansion in bonnet fungi (Mycena s.s.) driven by repeated elements and novel gene families across ecological guilds.</title>
        <authorList>
            <consortium name="Lawrence Berkeley National Laboratory"/>
            <person name="Harder C.B."/>
            <person name="Miyauchi S."/>
            <person name="Viragh M."/>
            <person name="Kuo A."/>
            <person name="Thoen E."/>
            <person name="Andreopoulos B."/>
            <person name="Lu D."/>
            <person name="Skrede I."/>
            <person name="Drula E."/>
            <person name="Henrissat B."/>
            <person name="Morin E."/>
            <person name="Kohler A."/>
            <person name="Barry K."/>
            <person name="LaButti K."/>
            <person name="Morin E."/>
            <person name="Salamov A."/>
            <person name="Lipzen A."/>
            <person name="Mereny Z."/>
            <person name="Hegedus B."/>
            <person name="Baldrian P."/>
            <person name="Stursova M."/>
            <person name="Weitz H."/>
            <person name="Taylor A."/>
            <person name="Grigoriev I.V."/>
            <person name="Nagy L.G."/>
            <person name="Martin F."/>
            <person name="Kauserud H."/>
        </authorList>
    </citation>
    <scope>NUCLEOTIDE SEQUENCE</scope>
    <source>
        <strain evidence="3">9284</strain>
    </source>
</reference>
<dbReference type="Gene3D" id="3.40.50.1820">
    <property type="entry name" value="alpha/beta hydrolase"/>
    <property type="match status" value="1"/>
</dbReference>
<dbReference type="InterPro" id="IPR010497">
    <property type="entry name" value="Epoxide_hydro_N"/>
</dbReference>
<evidence type="ECO:0000313" key="3">
    <source>
        <dbReference type="EMBL" id="KAJ7646757.1"/>
    </source>
</evidence>
<dbReference type="Proteomes" id="UP001221142">
    <property type="component" value="Unassembled WGS sequence"/>
</dbReference>
<comment type="caution">
    <text evidence="3">The sequence shown here is derived from an EMBL/GenBank/DDBJ whole genome shotgun (WGS) entry which is preliminary data.</text>
</comment>
<feature type="chain" id="PRO_5042144482" description="Epoxide hydrolase N-terminal domain-containing protein" evidence="1">
    <location>
        <begin position="19"/>
        <end position="336"/>
    </location>
</feature>
<dbReference type="EMBL" id="JARKIF010000002">
    <property type="protein sequence ID" value="KAJ7646757.1"/>
    <property type="molecule type" value="Genomic_DNA"/>
</dbReference>
<name>A0AAD7FW28_9AGAR</name>
<evidence type="ECO:0000256" key="1">
    <source>
        <dbReference type="SAM" id="SignalP"/>
    </source>
</evidence>
<dbReference type="AlphaFoldDB" id="A0AAD7FW28"/>
<evidence type="ECO:0000259" key="2">
    <source>
        <dbReference type="Pfam" id="PF06441"/>
    </source>
</evidence>
<accession>A0AAD7FW28</accession>
<keyword evidence="4" id="KW-1185">Reference proteome</keyword>
<dbReference type="InterPro" id="IPR029058">
    <property type="entry name" value="AB_hydrolase_fold"/>
</dbReference>
<gene>
    <name evidence="3" type="ORF">FB45DRAFT_1098860</name>
</gene>
<feature type="domain" description="Epoxide hydrolase N-terminal" evidence="2">
    <location>
        <begin position="24"/>
        <end position="89"/>
    </location>
</feature>
<sequence length="336" mass="37566">MAAKKLFCFALLTTGAIATTDFNVQPFKIDLSGEIPRLHSLVNNSRLPAQALYDVGQDKGIELDFLAQLKSEWVGSYDWESQQAELNEWVANFGGVQNANWDADSPILRRISKASKSILYTKSRRALMGPGEFTAAAAVAVLGGTWRYFMCVYSRRYLGGKVTSRRYHWRQLAAHGGKKKCVTGGSVTTRRYIGGSAAACGGEPELLYHHLQYYHHPKFNFVSGFARAIPATEVAVWLLWLTLNLREQANSGLTRAGTPLRVEHVLARWLVIQFMLKRSVTDGTTLNIAGGTLRMVLKIHQKYLNYRNLIETIQMIFGHAVGSRLGLFKSSFDTFL</sequence>
<dbReference type="Pfam" id="PF06441">
    <property type="entry name" value="EHN"/>
    <property type="match status" value="1"/>
</dbReference>
<keyword evidence="1" id="KW-0732">Signal</keyword>